<accession>A0A1Q2GZI9</accession>
<keyword evidence="2" id="KW-0808">Transferase</keyword>
<dbReference type="Pfam" id="PF21553">
    <property type="entry name" value="Formyl_trans_C_2"/>
    <property type="match status" value="1"/>
</dbReference>
<protein>
    <submittedName>
        <fullName evidence="2">Methionyl-tRNA formyltransferase</fullName>
    </submittedName>
</protein>
<dbReference type="SUPFAM" id="SSF50486">
    <property type="entry name" value="FMT C-terminal domain-like"/>
    <property type="match status" value="1"/>
</dbReference>
<gene>
    <name evidence="2" type="ORF">B0W48_12430</name>
</gene>
<dbReference type="AlphaFoldDB" id="A0A1Q2GZI9"/>
<evidence type="ECO:0000259" key="1">
    <source>
        <dbReference type="Pfam" id="PF21553"/>
    </source>
</evidence>
<dbReference type="STRING" id="247523.B0W48_12430"/>
<dbReference type="RefSeq" id="WP_077537224.1">
    <property type="nucleotide sequence ID" value="NZ_CANLYY010000061.1"/>
</dbReference>
<proteinExistence type="predicted"/>
<evidence type="ECO:0000313" key="2">
    <source>
        <dbReference type="EMBL" id="AQQ00536.1"/>
    </source>
</evidence>
<dbReference type="Gene3D" id="3.10.25.20">
    <property type="match status" value="1"/>
</dbReference>
<dbReference type="GO" id="GO:0016740">
    <property type="term" value="F:transferase activity"/>
    <property type="evidence" value="ECO:0007669"/>
    <property type="project" value="UniProtKB-KW"/>
</dbReference>
<name>A0A1Q2GZI9_9GAMM</name>
<dbReference type="InterPro" id="IPR036477">
    <property type="entry name" value="Formyl_transf_N_sf"/>
</dbReference>
<reference evidence="2 3" key="1">
    <citation type="submission" date="2017-02" db="EMBL/GenBank/DDBJ databases">
        <title>Complete genome sequence of the cold-active Pseudoalteromonas aliena strain EH1 isolated from Arctic seawater.</title>
        <authorList>
            <person name="Kim E."/>
            <person name="Heo E."/>
            <person name="Kim H."/>
            <person name="Kim D."/>
        </authorList>
    </citation>
    <scope>NUCLEOTIDE SEQUENCE [LARGE SCALE GENOMIC DNA]</scope>
    <source>
        <strain evidence="2 3">EH1</strain>
    </source>
</reference>
<dbReference type="InterPro" id="IPR011034">
    <property type="entry name" value="Formyl_transferase-like_C_sf"/>
</dbReference>
<sequence length="225" mass="25817">MNNYVVATIKDWNIAQYNKRTPAYNGNWHLITDKKELTYSHLKHLNPKYIFFPHWSWIVPEEIINNFNCVCFHMTDLPYGRGGSPMQNLISLGHTTTKLSALKMEESIDTGPIYLKRPLSLEGTAQQIFLRCSALTFDMIQFIVNENPEVTPQEGPVTAFSRRNPSQSVIDTNLELDAIFDHIRMLDADSYPKAYIKHGKYKLEFTNATKNNGALTANIKLTLFE</sequence>
<dbReference type="SUPFAM" id="SSF53328">
    <property type="entry name" value="Formyltransferase"/>
    <property type="match status" value="1"/>
</dbReference>
<feature type="domain" description="Methionyl-tRNA formyltransferase-like C-terminal" evidence="1">
    <location>
        <begin position="165"/>
        <end position="221"/>
    </location>
</feature>
<dbReference type="Gene3D" id="3.40.50.170">
    <property type="entry name" value="Formyl transferase, N-terminal domain"/>
    <property type="match status" value="1"/>
</dbReference>
<dbReference type="InterPro" id="IPR049355">
    <property type="entry name" value="Formyl_trans-like_C"/>
</dbReference>
<dbReference type="CDD" id="cd08821">
    <property type="entry name" value="FMT_core_like_1"/>
    <property type="match status" value="1"/>
</dbReference>
<dbReference type="Proteomes" id="UP000188243">
    <property type="component" value="Chromosome"/>
</dbReference>
<dbReference type="EMBL" id="CP019628">
    <property type="protein sequence ID" value="AQQ00536.1"/>
    <property type="molecule type" value="Genomic_DNA"/>
</dbReference>
<evidence type="ECO:0000313" key="3">
    <source>
        <dbReference type="Proteomes" id="UP000188243"/>
    </source>
</evidence>
<dbReference type="KEGG" id="paln:B0W48_12430"/>
<organism evidence="2 3">
    <name type="scientific">Pseudoalteromonas aliena</name>
    <dbReference type="NCBI Taxonomy" id="247523"/>
    <lineage>
        <taxon>Bacteria</taxon>
        <taxon>Pseudomonadati</taxon>
        <taxon>Pseudomonadota</taxon>
        <taxon>Gammaproteobacteria</taxon>
        <taxon>Alteromonadales</taxon>
        <taxon>Pseudoalteromonadaceae</taxon>
        <taxon>Pseudoalteromonas</taxon>
    </lineage>
</organism>